<keyword evidence="3" id="KW-1185">Reference proteome</keyword>
<accession>A0A8S4PKL5</accession>
<comment type="caution">
    <text evidence="2">The sequence shown here is derived from an EMBL/GenBank/DDBJ whole genome shotgun (WGS) entry which is preliminary data.</text>
</comment>
<evidence type="ECO:0000313" key="3">
    <source>
        <dbReference type="Proteomes" id="UP000749559"/>
    </source>
</evidence>
<name>A0A8S4PKL5_OWEFU</name>
<dbReference type="Proteomes" id="UP000749559">
    <property type="component" value="Unassembled WGS sequence"/>
</dbReference>
<reference evidence="2" key="1">
    <citation type="submission" date="2022-03" db="EMBL/GenBank/DDBJ databases">
        <authorList>
            <person name="Martin C."/>
        </authorList>
    </citation>
    <scope>NUCLEOTIDE SEQUENCE</scope>
</reference>
<proteinExistence type="predicted"/>
<gene>
    <name evidence="2" type="ORF">OFUS_LOCUS17110</name>
</gene>
<dbReference type="EMBL" id="CAIIXF020000008">
    <property type="protein sequence ID" value="CAH1792088.1"/>
    <property type="molecule type" value="Genomic_DNA"/>
</dbReference>
<protein>
    <submittedName>
        <fullName evidence="2">Uncharacterized protein</fullName>
    </submittedName>
</protein>
<evidence type="ECO:0000256" key="1">
    <source>
        <dbReference type="SAM" id="SignalP"/>
    </source>
</evidence>
<sequence>MRIIVVLAALVITGVSGQTCENKCNVRWQKCLDDCPPTTTETRCKLKDVGETCTKNYECEGLCVKGKCKRPPKCGGSCKFSIECKHECWCNQGMCERMVDIGGCCKKNDECKGLSKCVPLGNGTCEETCRVDNDCLQYDDGKNKYCTVGGTAGTQKGKCEMKHEKGYRCARSPECQGKMYCRNGQCQLAEEVVICSLNCHGPDPRKPDHIRPGFYVTVNYTCIFIRRAEMGHLKLKAEVRLDIVKEILRVSGMSPQYFNATVTKRARKGEFTASLHAVMKTCVSDKPKCQANRKCILHAGQ</sequence>
<keyword evidence="1" id="KW-0732">Signal</keyword>
<evidence type="ECO:0000313" key="2">
    <source>
        <dbReference type="EMBL" id="CAH1792088.1"/>
    </source>
</evidence>
<organism evidence="2 3">
    <name type="scientific">Owenia fusiformis</name>
    <name type="common">Polychaete worm</name>
    <dbReference type="NCBI Taxonomy" id="6347"/>
    <lineage>
        <taxon>Eukaryota</taxon>
        <taxon>Metazoa</taxon>
        <taxon>Spiralia</taxon>
        <taxon>Lophotrochozoa</taxon>
        <taxon>Annelida</taxon>
        <taxon>Polychaeta</taxon>
        <taxon>Sedentaria</taxon>
        <taxon>Canalipalpata</taxon>
        <taxon>Sabellida</taxon>
        <taxon>Oweniida</taxon>
        <taxon>Oweniidae</taxon>
        <taxon>Owenia</taxon>
    </lineage>
</organism>
<feature type="chain" id="PRO_5035861440" evidence="1">
    <location>
        <begin position="18"/>
        <end position="301"/>
    </location>
</feature>
<dbReference type="AlphaFoldDB" id="A0A8S4PKL5"/>
<feature type="signal peptide" evidence="1">
    <location>
        <begin position="1"/>
        <end position="17"/>
    </location>
</feature>